<protein>
    <recommendedName>
        <fullName evidence="4">DUF4406 domain-containing protein</fullName>
    </recommendedName>
</protein>
<evidence type="ECO:0008006" key="4">
    <source>
        <dbReference type="Google" id="ProtNLM"/>
    </source>
</evidence>
<dbReference type="AlphaFoldDB" id="A0A5E7L882"/>
<accession>A0A5E7L882</accession>
<gene>
    <name evidence="2" type="ORF">PS870_03170</name>
</gene>
<evidence type="ECO:0000313" key="2">
    <source>
        <dbReference type="EMBL" id="VVP08175.1"/>
    </source>
</evidence>
<reference evidence="2 3" key="1">
    <citation type="submission" date="2019-09" db="EMBL/GenBank/DDBJ databases">
        <authorList>
            <person name="Chandra G."/>
            <person name="Truman W A."/>
        </authorList>
    </citation>
    <scope>NUCLEOTIDE SEQUENCE [LARGE SCALE GENOMIC DNA]</scope>
    <source>
        <strain evidence="2">PS870</strain>
    </source>
</reference>
<sequence>MKRIYLSGPMTGLPGLNFPAFAPMTTNQTIDGVPRKALEQALLAMKRIYQAGYDGILDAGGTCDTPEYMMANDPTARELRALLDAPACRSCNGSGWIDNLRPTGTPAAECSACKQAAQPQHEPAATIGSDWGMMIDGKLYRRPHRQPESMQTCAIEPTYHSYEPPADDDITGKGGSYPPPRNIHPEQPAPVADGTMSDGYKADLYDEFLQKARDMGFLTVTDALARLGDIDGIPRLNTK</sequence>
<proteinExistence type="predicted"/>
<dbReference type="Proteomes" id="UP000349468">
    <property type="component" value="Unassembled WGS sequence"/>
</dbReference>
<evidence type="ECO:0000256" key="1">
    <source>
        <dbReference type="SAM" id="MobiDB-lite"/>
    </source>
</evidence>
<dbReference type="RefSeq" id="WP_154912609.1">
    <property type="nucleotide sequence ID" value="NZ_CABVIK010000009.1"/>
</dbReference>
<organism evidence="2 3">
    <name type="scientific">Pseudomonas fluorescens</name>
    <dbReference type="NCBI Taxonomy" id="294"/>
    <lineage>
        <taxon>Bacteria</taxon>
        <taxon>Pseudomonadati</taxon>
        <taxon>Pseudomonadota</taxon>
        <taxon>Gammaproteobacteria</taxon>
        <taxon>Pseudomonadales</taxon>
        <taxon>Pseudomonadaceae</taxon>
        <taxon>Pseudomonas</taxon>
    </lineage>
</organism>
<feature type="region of interest" description="Disordered" evidence="1">
    <location>
        <begin position="169"/>
        <end position="190"/>
    </location>
</feature>
<dbReference type="EMBL" id="CABVIK010000009">
    <property type="protein sequence ID" value="VVP08175.1"/>
    <property type="molecule type" value="Genomic_DNA"/>
</dbReference>
<evidence type="ECO:0000313" key="3">
    <source>
        <dbReference type="Proteomes" id="UP000349468"/>
    </source>
</evidence>
<name>A0A5E7L882_PSEFL</name>